<dbReference type="AlphaFoldDB" id="A0A2J6ADZ1"/>
<dbReference type="Proteomes" id="UP000283616">
    <property type="component" value="Unassembled WGS sequence"/>
</dbReference>
<evidence type="ECO:0000313" key="6">
    <source>
        <dbReference type="Proteomes" id="UP000283616"/>
    </source>
</evidence>
<dbReference type="EMBL" id="QROV01000021">
    <property type="protein sequence ID" value="RHL56087.1"/>
    <property type="molecule type" value="Genomic_DNA"/>
</dbReference>
<evidence type="ECO:0000313" key="7">
    <source>
        <dbReference type="Proteomes" id="UP000284785"/>
    </source>
</evidence>
<organism evidence="4 7">
    <name type="scientific">Bacteroides thetaiotaomicron</name>
    <dbReference type="NCBI Taxonomy" id="818"/>
    <lineage>
        <taxon>Bacteria</taxon>
        <taxon>Pseudomonadati</taxon>
        <taxon>Bacteroidota</taxon>
        <taxon>Bacteroidia</taxon>
        <taxon>Bacteroidales</taxon>
        <taxon>Bacteroidaceae</taxon>
        <taxon>Bacteroides</taxon>
    </lineage>
</organism>
<keyword evidence="1" id="KW-0472">Membrane</keyword>
<comment type="caution">
    <text evidence="4">The sequence shown here is derived from an EMBL/GenBank/DDBJ whole genome shotgun (WGS) entry which is preliminary data.</text>
</comment>
<dbReference type="Proteomes" id="UP000436858">
    <property type="component" value="Unassembled WGS sequence"/>
</dbReference>
<evidence type="ECO:0000313" key="4">
    <source>
        <dbReference type="EMBL" id="RHD84758.1"/>
    </source>
</evidence>
<gene>
    <name evidence="5" type="ORF">DW011_17495</name>
    <name evidence="4" type="ORF">DW780_18700</name>
    <name evidence="3" type="ORF">GAN91_11380</name>
    <name evidence="2" type="ORF">GAO51_22255</name>
</gene>
<evidence type="ECO:0000313" key="8">
    <source>
        <dbReference type="Proteomes" id="UP000436858"/>
    </source>
</evidence>
<reference evidence="6 7" key="1">
    <citation type="submission" date="2018-08" db="EMBL/GenBank/DDBJ databases">
        <title>A genome reference for cultivated species of the human gut microbiota.</title>
        <authorList>
            <person name="Zou Y."/>
            <person name="Xue W."/>
            <person name="Luo G."/>
        </authorList>
    </citation>
    <scope>NUCLEOTIDE SEQUENCE [LARGE SCALE GENOMIC DNA]</scope>
    <source>
        <strain evidence="5 6">AF37-12</strain>
        <strain evidence="4 7">AM30-26</strain>
    </source>
</reference>
<protein>
    <recommendedName>
        <fullName evidence="10">Transmembrane protein</fullName>
    </recommendedName>
</protein>
<dbReference type="EMBL" id="WCSY01000026">
    <property type="protein sequence ID" value="KAB4307087.1"/>
    <property type="molecule type" value="Genomic_DNA"/>
</dbReference>
<feature type="transmembrane region" description="Helical" evidence="1">
    <location>
        <begin position="21"/>
        <end position="46"/>
    </location>
</feature>
<sequence length="118" mass="14078">MSNLNSYIYSRQINVRYMRRLKLYYLFFHSTLKINVPLSILGALIVSKADWSLFWEAFPYLLGGWGIVASLLYKEFLEKEAYFFYYNSGILKRNLIVFVFAVYWSVLWIVKLCITCLK</sequence>
<feature type="transmembrane region" description="Helical" evidence="1">
    <location>
        <begin position="52"/>
        <end position="73"/>
    </location>
</feature>
<proteinExistence type="predicted"/>
<evidence type="ECO:0000313" key="5">
    <source>
        <dbReference type="EMBL" id="RHL56087.1"/>
    </source>
</evidence>
<accession>A0A2J6ADZ1</accession>
<dbReference type="Proteomes" id="UP000284785">
    <property type="component" value="Unassembled WGS sequence"/>
</dbReference>
<dbReference type="Proteomes" id="UP000440614">
    <property type="component" value="Unassembled WGS sequence"/>
</dbReference>
<evidence type="ECO:0000256" key="1">
    <source>
        <dbReference type="SAM" id="Phobius"/>
    </source>
</evidence>
<dbReference type="EMBL" id="QSJP01000019">
    <property type="protein sequence ID" value="RHD84758.1"/>
    <property type="molecule type" value="Genomic_DNA"/>
</dbReference>
<evidence type="ECO:0000313" key="9">
    <source>
        <dbReference type="Proteomes" id="UP000440614"/>
    </source>
</evidence>
<feature type="transmembrane region" description="Helical" evidence="1">
    <location>
        <begin position="94"/>
        <end position="110"/>
    </location>
</feature>
<keyword evidence="1" id="KW-0812">Transmembrane</keyword>
<name>A0A2J6ADZ1_BACT4</name>
<evidence type="ECO:0008006" key="10">
    <source>
        <dbReference type="Google" id="ProtNLM"/>
    </source>
</evidence>
<evidence type="ECO:0000313" key="3">
    <source>
        <dbReference type="EMBL" id="KAB4482591.1"/>
    </source>
</evidence>
<evidence type="ECO:0000313" key="2">
    <source>
        <dbReference type="EMBL" id="KAB4307087.1"/>
    </source>
</evidence>
<dbReference type="EMBL" id="WCRY01000009">
    <property type="protein sequence ID" value="KAB4482591.1"/>
    <property type="molecule type" value="Genomic_DNA"/>
</dbReference>
<keyword evidence="1" id="KW-1133">Transmembrane helix</keyword>
<reference evidence="8 9" key="2">
    <citation type="journal article" date="2019" name="Nat. Med.">
        <title>A library of human gut bacterial isolates paired with longitudinal multiomics data enables mechanistic microbiome research.</title>
        <authorList>
            <person name="Poyet M."/>
            <person name="Groussin M."/>
            <person name="Gibbons S.M."/>
            <person name="Avila-Pacheco J."/>
            <person name="Jiang X."/>
            <person name="Kearney S.M."/>
            <person name="Perrotta A.R."/>
            <person name="Berdy B."/>
            <person name="Zhao S."/>
            <person name="Lieberman T.D."/>
            <person name="Swanson P.K."/>
            <person name="Smith M."/>
            <person name="Roesemann S."/>
            <person name="Alexander J.E."/>
            <person name="Rich S.A."/>
            <person name="Livny J."/>
            <person name="Vlamakis H."/>
            <person name="Clish C."/>
            <person name="Bullock K."/>
            <person name="Deik A."/>
            <person name="Scott J."/>
            <person name="Pierce K.A."/>
            <person name="Xavier R.J."/>
            <person name="Alm E.J."/>
        </authorList>
    </citation>
    <scope>NUCLEOTIDE SEQUENCE [LARGE SCALE GENOMIC DNA]</scope>
    <source>
        <strain evidence="3 8">BIOML-A162</strain>
        <strain evidence="2 9">BIOML-A188</strain>
    </source>
</reference>